<dbReference type="SUPFAM" id="SSF81321">
    <property type="entry name" value="Family A G protein-coupled receptor-like"/>
    <property type="match status" value="1"/>
</dbReference>
<gene>
    <name evidence="10" type="ORF">BYL167_LOCUS10393</name>
    <name evidence="7" type="ORF">CJN711_LOCUS35470</name>
    <name evidence="11" type="ORF">GIL414_LOCUS9930</name>
    <name evidence="8" type="ORF">KQP761_LOCUS37040</name>
    <name evidence="9" type="ORF">MBJ925_LOCUS36809</name>
    <name evidence="12" type="ORF">SMN809_LOCUS19985</name>
</gene>
<evidence type="ECO:0000313" key="10">
    <source>
        <dbReference type="EMBL" id="CAF3938680.1"/>
    </source>
</evidence>
<dbReference type="EMBL" id="CAJOBI010010891">
    <property type="protein sequence ID" value="CAF4156196.1"/>
    <property type="molecule type" value="Genomic_DNA"/>
</dbReference>
<comment type="subcellular location">
    <subcellularLocation>
        <location evidence="1">Membrane</location>
    </subcellularLocation>
</comment>
<evidence type="ECO:0000313" key="9">
    <source>
        <dbReference type="EMBL" id="CAF2229435.1"/>
    </source>
</evidence>
<feature type="domain" description="G-protein coupled receptors family 1 profile" evidence="6">
    <location>
        <begin position="73"/>
        <end position="269"/>
    </location>
</feature>
<dbReference type="EMBL" id="CAJNOW010020975">
    <property type="protein sequence ID" value="CAF1682241.1"/>
    <property type="molecule type" value="Genomic_DNA"/>
</dbReference>
<dbReference type="Proteomes" id="UP000681967">
    <property type="component" value="Unassembled WGS sequence"/>
</dbReference>
<evidence type="ECO:0000313" key="13">
    <source>
        <dbReference type="Proteomes" id="UP000663834"/>
    </source>
</evidence>
<name>A0A816H7A8_9BILA</name>
<evidence type="ECO:0000256" key="4">
    <source>
        <dbReference type="ARBA" id="ARBA00023136"/>
    </source>
</evidence>
<accession>A0A816H7A8</accession>
<dbReference type="EMBL" id="CAJOBH010003123">
    <property type="protein sequence ID" value="CAF3938680.1"/>
    <property type="molecule type" value="Genomic_DNA"/>
</dbReference>
<feature type="transmembrane region" description="Helical" evidence="5">
    <location>
        <begin position="295"/>
        <end position="318"/>
    </location>
</feature>
<protein>
    <recommendedName>
        <fullName evidence="6">G-protein coupled receptors family 1 profile domain-containing protein</fullName>
    </recommendedName>
</protein>
<evidence type="ECO:0000313" key="12">
    <source>
        <dbReference type="EMBL" id="CAF4156196.1"/>
    </source>
</evidence>
<evidence type="ECO:0000256" key="1">
    <source>
        <dbReference type="ARBA" id="ARBA00004370"/>
    </source>
</evidence>
<dbReference type="Proteomes" id="UP000663834">
    <property type="component" value="Unassembled WGS sequence"/>
</dbReference>
<evidence type="ECO:0000313" key="11">
    <source>
        <dbReference type="EMBL" id="CAF3966746.1"/>
    </source>
</evidence>
<dbReference type="Gene3D" id="1.20.1070.10">
    <property type="entry name" value="Rhodopsin 7-helix transmembrane proteins"/>
    <property type="match status" value="1"/>
</dbReference>
<dbReference type="InterPro" id="IPR017452">
    <property type="entry name" value="GPCR_Rhodpsn_7TM"/>
</dbReference>
<sequence>MKLCLNDSNCINNGQCVSGICVCTSQYFTGKRDEHRYNSLTLPIVGAILHDIPSSYHVYIFIFIILAFIGLISSILSFITFIRGRVRYTVCGVYLITLSICAIILMILFITNIIITNRYDNYLLRLWACHGHPYLFLVMINMSILMTVGIAIENLLVRYFTFDRFRSRKCSVFLVLHLFVLGFASHLDKILTRNLISDQLGQFYCTYDYRKNKFWFYINNSMTYFYMIIPCAIHIIFILFIIFEIMKQKQRSYRKIFTRMDILLPSFVVILCLCTYGTIRYLLDSCIINSKLLYIRLHIACLLILYIPHIFIFALYILPNKSYLQEFNKTWIYQALCYCFGYRKLQSIEFQAINKLWHRRHSLESVMTISTLNDYLLNSEFYTNIKLEV</sequence>
<evidence type="ECO:0000256" key="3">
    <source>
        <dbReference type="ARBA" id="ARBA00022989"/>
    </source>
</evidence>
<organism evidence="8 13">
    <name type="scientific">Rotaria magnacalcarata</name>
    <dbReference type="NCBI Taxonomy" id="392030"/>
    <lineage>
        <taxon>Eukaryota</taxon>
        <taxon>Metazoa</taxon>
        <taxon>Spiralia</taxon>
        <taxon>Gnathifera</taxon>
        <taxon>Rotifera</taxon>
        <taxon>Eurotatoria</taxon>
        <taxon>Bdelloidea</taxon>
        <taxon>Philodinida</taxon>
        <taxon>Philodinidae</taxon>
        <taxon>Rotaria</taxon>
    </lineage>
</organism>
<dbReference type="Proteomes" id="UP000676336">
    <property type="component" value="Unassembled WGS sequence"/>
</dbReference>
<evidence type="ECO:0000259" key="6">
    <source>
        <dbReference type="PROSITE" id="PS50262"/>
    </source>
</evidence>
<evidence type="ECO:0000313" key="8">
    <source>
        <dbReference type="EMBL" id="CAF1682241.1"/>
    </source>
</evidence>
<reference evidence="8" key="1">
    <citation type="submission" date="2021-02" db="EMBL/GenBank/DDBJ databases">
        <authorList>
            <person name="Nowell W R."/>
        </authorList>
    </citation>
    <scope>NUCLEOTIDE SEQUENCE</scope>
</reference>
<feature type="transmembrane region" description="Helical" evidence="5">
    <location>
        <begin position="58"/>
        <end position="81"/>
    </location>
</feature>
<keyword evidence="2 5" id="KW-0812">Transmembrane</keyword>
<dbReference type="PROSITE" id="PS50262">
    <property type="entry name" value="G_PROTEIN_RECEP_F1_2"/>
    <property type="match status" value="1"/>
</dbReference>
<feature type="transmembrane region" description="Helical" evidence="5">
    <location>
        <begin position="135"/>
        <end position="157"/>
    </location>
</feature>
<feature type="transmembrane region" description="Helical" evidence="5">
    <location>
        <begin position="224"/>
        <end position="243"/>
    </location>
</feature>
<dbReference type="EMBL" id="CAJNRE010020372">
    <property type="protein sequence ID" value="CAF2229435.1"/>
    <property type="molecule type" value="Genomic_DNA"/>
</dbReference>
<evidence type="ECO:0000313" key="7">
    <source>
        <dbReference type="EMBL" id="CAF1603202.1"/>
    </source>
</evidence>
<feature type="transmembrane region" description="Helical" evidence="5">
    <location>
        <begin position="93"/>
        <end position="115"/>
    </location>
</feature>
<dbReference type="EMBL" id="CAJNOV010017209">
    <property type="protein sequence ID" value="CAF1603202.1"/>
    <property type="molecule type" value="Genomic_DNA"/>
</dbReference>
<dbReference type="EMBL" id="CAJOBJ010003472">
    <property type="protein sequence ID" value="CAF3966746.1"/>
    <property type="molecule type" value="Genomic_DNA"/>
</dbReference>
<evidence type="ECO:0000256" key="5">
    <source>
        <dbReference type="SAM" id="Phobius"/>
    </source>
</evidence>
<keyword evidence="4 5" id="KW-0472">Membrane</keyword>
<feature type="transmembrane region" description="Helical" evidence="5">
    <location>
        <begin position="169"/>
        <end position="187"/>
    </location>
</feature>
<comment type="caution">
    <text evidence="8">The sequence shown here is derived from an EMBL/GenBank/DDBJ whole genome shotgun (WGS) entry which is preliminary data.</text>
</comment>
<dbReference type="Proteomes" id="UP000681720">
    <property type="component" value="Unassembled WGS sequence"/>
</dbReference>
<dbReference type="Proteomes" id="UP000663855">
    <property type="component" value="Unassembled WGS sequence"/>
</dbReference>
<proteinExistence type="predicted"/>
<dbReference type="Proteomes" id="UP000663824">
    <property type="component" value="Unassembled WGS sequence"/>
</dbReference>
<dbReference type="OrthoDB" id="10028558at2759"/>
<dbReference type="AlphaFoldDB" id="A0A816H7A8"/>
<keyword evidence="3 5" id="KW-1133">Transmembrane helix</keyword>
<feature type="transmembrane region" description="Helical" evidence="5">
    <location>
        <begin position="263"/>
        <end position="283"/>
    </location>
</feature>
<dbReference type="GO" id="GO:0016020">
    <property type="term" value="C:membrane"/>
    <property type="evidence" value="ECO:0007669"/>
    <property type="project" value="UniProtKB-SubCell"/>
</dbReference>
<evidence type="ECO:0000256" key="2">
    <source>
        <dbReference type="ARBA" id="ARBA00022692"/>
    </source>
</evidence>